<reference evidence="3 4" key="1">
    <citation type="submission" date="2019-02" db="EMBL/GenBank/DDBJ databases">
        <title>Deep-cultivation of Planctomycetes and their phenomic and genomic characterization uncovers novel biology.</title>
        <authorList>
            <person name="Wiegand S."/>
            <person name="Jogler M."/>
            <person name="Boedeker C."/>
            <person name="Pinto D."/>
            <person name="Vollmers J."/>
            <person name="Rivas-Marin E."/>
            <person name="Kohn T."/>
            <person name="Peeters S.H."/>
            <person name="Heuer A."/>
            <person name="Rast P."/>
            <person name="Oberbeckmann S."/>
            <person name="Bunk B."/>
            <person name="Jeske O."/>
            <person name="Meyerdierks A."/>
            <person name="Storesund J.E."/>
            <person name="Kallscheuer N."/>
            <person name="Luecker S."/>
            <person name="Lage O.M."/>
            <person name="Pohl T."/>
            <person name="Merkel B.J."/>
            <person name="Hornburger P."/>
            <person name="Mueller R.-W."/>
            <person name="Bruemmer F."/>
            <person name="Labrenz M."/>
            <person name="Spormann A.M."/>
            <person name="Op den Camp H."/>
            <person name="Overmann J."/>
            <person name="Amann R."/>
            <person name="Jetten M.S.M."/>
            <person name="Mascher T."/>
            <person name="Medema M.H."/>
            <person name="Devos D.P."/>
            <person name="Kaster A.-K."/>
            <person name="Ovreas L."/>
            <person name="Rohde M."/>
            <person name="Galperin M.Y."/>
            <person name="Jogler C."/>
        </authorList>
    </citation>
    <scope>NUCLEOTIDE SEQUENCE [LARGE SCALE GENOMIC DNA]</scope>
    <source>
        <strain evidence="3 4">KS4</strain>
    </source>
</reference>
<evidence type="ECO:0000313" key="3">
    <source>
        <dbReference type="EMBL" id="QDU35524.1"/>
    </source>
</evidence>
<dbReference type="PANTHER" id="PTHR33221:SF5">
    <property type="entry name" value="HTH-TYPE TRANSCRIPTIONAL REGULATOR ISCR"/>
    <property type="match status" value="1"/>
</dbReference>
<proteinExistence type="predicted"/>
<dbReference type="Proteomes" id="UP000317369">
    <property type="component" value="Chromosome"/>
</dbReference>
<dbReference type="Pfam" id="PF02082">
    <property type="entry name" value="Rrf2"/>
    <property type="match status" value="1"/>
</dbReference>
<dbReference type="GO" id="GO:0003677">
    <property type="term" value="F:DNA binding"/>
    <property type="evidence" value="ECO:0007669"/>
    <property type="project" value="UniProtKB-KW"/>
</dbReference>
<dbReference type="AlphaFoldDB" id="A0A517YZ85"/>
<dbReference type="PANTHER" id="PTHR33221">
    <property type="entry name" value="WINGED HELIX-TURN-HELIX TRANSCRIPTIONAL REGULATOR, RRF2 FAMILY"/>
    <property type="match status" value="1"/>
</dbReference>
<dbReference type="PROSITE" id="PS51197">
    <property type="entry name" value="HTH_RRF2_2"/>
    <property type="match status" value="1"/>
</dbReference>
<dbReference type="InterPro" id="IPR036390">
    <property type="entry name" value="WH_DNA-bd_sf"/>
</dbReference>
<feature type="signal peptide" evidence="2">
    <location>
        <begin position="1"/>
        <end position="21"/>
    </location>
</feature>
<keyword evidence="1" id="KW-0238">DNA-binding</keyword>
<keyword evidence="2" id="KW-0732">Signal</keyword>
<keyword evidence="4" id="KW-1185">Reference proteome</keyword>
<dbReference type="PROSITE" id="PS01332">
    <property type="entry name" value="HTH_RRF2_1"/>
    <property type="match status" value="1"/>
</dbReference>
<dbReference type="KEGG" id="pcor:KS4_36070"/>
<evidence type="ECO:0000256" key="1">
    <source>
        <dbReference type="ARBA" id="ARBA00023125"/>
    </source>
</evidence>
<dbReference type="GO" id="GO:0005829">
    <property type="term" value="C:cytosol"/>
    <property type="evidence" value="ECO:0007669"/>
    <property type="project" value="TreeGrafter"/>
</dbReference>
<dbReference type="NCBIfam" id="TIGR00738">
    <property type="entry name" value="rrf2_super"/>
    <property type="match status" value="1"/>
</dbReference>
<feature type="chain" id="PRO_5022081333" evidence="2">
    <location>
        <begin position="22"/>
        <end position="154"/>
    </location>
</feature>
<protein>
    <submittedName>
        <fullName evidence="3">Iron-responsive transcriptional regulator</fullName>
    </submittedName>
</protein>
<dbReference type="SUPFAM" id="SSF46785">
    <property type="entry name" value="Winged helix' DNA-binding domain"/>
    <property type="match status" value="1"/>
</dbReference>
<accession>A0A517YZ85</accession>
<dbReference type="InterPro" id="IPR036388">
    <property type="entry name" value="WH-like_DNA-bd_sf"/>
</dbReference>
<dbReference type="InterPro" id="IPR030489">
    <property type="entry name" value="TR_Rrf2-type_CS"/>
</dbReference>
<name>A0A517YZ85_9BACT</name>
<dbReference type="Gene3D" id="1.10.10.10">
    <property type="entry name" value="Winged helix-like DNA-binding domain superfamily/Winged helix DNA-binding domain"/>
    <property type="match status" value="1"/>
</dbReference>
<gene>
    <name evidence="3" type="ORF">KS4_36070</name>
</gene>
<dbReference type="OrthoDB" id="270199at2"/>
<dbReference type="GO" id="GO:0003700">
    <property type="term" value="F:DNA-binding transcription factor activity"/>
    <property type="evidence" value="ECO:0007669"/>
    <property type="project" value="TreeGrafter"/>
</dbReference>
<dbReference type="InterPro" id="IPR000944">
    <property type="entry name" value="Tscrpt_reg_Rrf2"/>
</dbReference>
<dbReference type="EMBL" id="CP036425">
    <property type="protein sequence ID" value="QDU35524.1"/>
    <property type="molecule type" value="Genomic_DNA"/>
</dbReference>
<organism evidence="3 4">
    <name type="scientific">Poriferisphaera corsica</name>
    <dbReference type="NCBI Taxonomy" id="2528020"/>
    <lineage>
        <taxon>Bacteria</taxon>
        <taxon>Pseudomonadati</taxon>
        <taxon>Planctomycetota</taxon>
        <taxon>Phycisphaerae</taxon>
        <taxon>Phycisphaerales</taxon>
        <taxon>Phycisphaeraceae</taxon>
        <taxon>Poriferisphaera</taxon>
    </lineage>
</organism>
<sequence length="154" mass="16524" precursor="true">MHRSIWKVGAPMKLSKTSAHAALAIAFLANQTTQGPTQARTVAEHLGVPTDSALKILQALSRHRLIKSQLGRSGGYLLHRPAESISLLEIVEAIDGPIAGEMPISQHTGKLDYSMNILQSACQNAAQQLRDTLCKYTVADLVVAEEQPTFAVAG</sequence>
<evidence type="ECO:0000256" key="2">
    <source>
        <dbReference type="SAM" id="SignalP"/>
    </source>
</evidence>
<evidence type="ECO:0000313" key="4">
    <source>
        <dbReference type="Proteomes" id="UP000317369"/>
    </source>
</evidence>